<organism evidence="9 10">
    <name type="scientific">Thermanaerosceptrum fracticalcis</name>
    <dbReference type="NCBI Taxonomy" id="1712410"/>
    <lineage>
        <taxon>Bacteria</taxon>
        <taxon>Bacillati</taxon>
        <taxon>Bacillota</taxon>
        <taxon>Clostridia</taxon>
        <taxon>Eubacteriales</taxon>
        <taxon>Peptococcaceae</taxon>
        <taxon>Thermanaerosceptrum</taxon>
    </lineage>
</organism>
<dbReference type="SMART" id="SM00448">
    <property type="entry name" value="REC"/>
    <property type="match status" value="1"/>
</dbReference>
<sequence length="530" mass="61749">MYKLLIVDDEQLERRALRQIIQQNLTLIEVVGEARNGTEAVELAVTVKPDIILMDIKMPEKSGVEASEEIRNLLPKSKIIILSAYDHFDYARAAVKFSATEYLLKPVRPQLLLKTLNSIIETLEEEKRREEEEELLRRQLTTFLPAIKNGFLLDLIYGEISDIHEIKKKAEFLKLKVVPATVFLIDISDIDKKNAQISEVKRQFLRQQIITRLEEKIEGTLVTVAFLGNHRFALLYGNEELPEFVKEADLALAEKIMDILSRTYSIYVAVGIGKRYPSIMEISQSYIEAERALICKKGNINQIIHVTDISEDRPTLFFSAFEKKQLMKAIFDHEKQEAINKMKGFFAQGQNYSSLTEMKLFLLQFFLSDVDERLSRGFSNKMENLQQIVQLAECDSIEELERLTLKQIDVIFEEMHQMKDFFNRKLINKALNYIHENLEKNLTLEEVANLIYLSPYYFSRQFKIMTKMNFIRYVTNVRIEKSKELLSKTDWNITKIALKTGFQNANYFCKVFKKITGYTPGDWRIKNGLK</sequence>
<dbReference type="InterPro" id="IPR011006">
    <property type="entry name" value="CheY-like_superfamily"/>
</dbReference>
<protein>
    <recommendedName>
        <fullName evidence="1">Stage 0 sporulation protein A homolog</fullName>
    </recommendedName>
</protein>
<dbReference type="Gene3D" id="3.40.50.2300">
    <property type="match status" value="1"/>
</dbReference>
<dbReference type="Pfam" id="PF17853">
    <property type="entry name" value="GGDEF_2"/>
    <property type="match status" value="1"/>
</dbReference>
<evidence type="ECO:0000256" key="4">
    <source>
        <dbReference type="ARBA" id="ARBA00023163"/>
    </source>
</evidence>
<dbReference type="Pfam" id="PF12833">
    <property type="entry name" value="HTH_18"/>
    <property type="match status" value="1"/>
</dbReference>
<dbReference type="Gene3D" id="1.10.10.60">
    <property type="entry name" value="Homeodomain-like"/>
    <property type="match status" value="2"/>
</dbReference>
<evidence type="ECO:0000256" key="1">
    <source>
        <dbReference type="ARBA" id="ARBA00018672"/>
    </source>
</evidence>
<keyword evidence="10" id="KW-1185">Reference proteome</keyword>
<evidence type="ECO:0000256" key="3">
    <source>
        <dbReference type="ARBA" id="ARBA00023125"/>
    </source>
</evidence>
<feature type="domain" description="Response regulatory" evidence="8">
    <location>
        <begin position="3"/>
        <end position="120"/>
    </location>
</feature>
<dbReference type="PANTHER" id="PTHR43280">
    <property type="entry name" value="ARAC-FAMILY TRANSCRIPTIONAL REGULATOR"/>
    <property type="match status" value="1"/>
</dbReference>
<accession>A0A7G6E7E2</accession>
<evidence type="ECO:0000256" key="5">
    <source>
        <dbReference type="ARBA" id="ARBA00024867"/>
    </source>
</evidence>
<dbReference type="Proteomes" id="UP000515847">
    <property type="component" value="Chromosome"/>
</dbReference>
<keyword evidence="3" id="KW-0238">DNA-binding</keyword>
<reference evidence="9 10" key="1">
    <citation type="journal article" date="2019" name="Front. Microbiol.">
        <title>Thermoanaerosceptrum fracticalcis gen. nov. sp. nov., a Novel Fumarate-Fermenting Microorganism From a Deep Fractured Carbonate Aquifer of the US Great Basin.</title>
        <authorList>
            <person name="Hamilton-Brehm S.D."/>
            <person name="Stewart L.E."/>
            <person name="Zavarin M."/>
            <person name="Caldwell M."/>
            <person name="Lawson P.A."/>
            <person name="Onstott T.C."/>
            <person name="Grzymski J."/>
            <person name="Neveux I."/>
            <person name="Lollar B.S."/>
            <person name="Russell C.E."/>
            <person name="Moser D.P."/>
        </authorList>
    </citation>
    <scope>NUCLEOTIDE SEQUENCE [LARGE SCALE GENOMIC DNA]</scope>
    <source>
        <strain evidence="9 10">DRI-13</strain>
    </source>
</reference>
<dbReference type="PROSITE" id="PS00041">
    <property type="entry name" value="HTH_ARAC_FAMILY_1"/>
    <property type="match status" value="1"/>
</dbReference>
<dbReference type="PROSITE" id="PS01124">
    <property type="entry name" value="HTH_ARAC_FAMILY_2"/>
    <property type="match status" value="1"/>
</dbReference>
<evidence type="ECO:0000256" key="6">
    <source>
        <dbReference type="PROSITE-ProRule" id="PRU00169"/>
    </source>
</evidence>
<dbReference type="InterPro" id="IPR018062">
    <property type="entry name" value="HTH_AraC-typ_CS"/>
</dbReference>
<evidence type="ECO:0000313" key="9">
    <source>
        <dbReference type="EMBL" id="QNB47996.1"/>
    </source>
</evidence>
<dbReference type="KEGG" id="tfr:BR63_18055"/>
<dbReference type="Pfam" id="PF00072">
    <property type="entry name" value="Response_reg"/>
    <property type="match status" value="1"/>
</dbReference>
<dbReference type="GO" id="GO:0043565">
    <property type="term" value="F:sequence-specific DNA binding"/>
    <property type="evidence" value="ECO:0007669"/>
    <property type="project" value="InterPro"/>
</dbReference>
<dbReference type="InterPro" id="IPR018060">
    <property type="entry name" value="HTH_AraC"/>
</dbReference>
<dbReference type="GO" id="GO:0003700">
    <property type="term" value="F:DNA-binding transcription factor activity"/>
    <property type="evidence" value="ECO:0007669"/>
    <property type="project" value="InterPro"/>
</dbReference>
<dbReference type="InterPro" id="IPR001789">
    <property type="entry name" value="Sig_transdc_resp-reg_receiver"/>
</dbReference>
<name>A0A7G6E7E2_THEFR</name>
<dbReference type="PROSITE" id="PS50110">
    <property type="entry name" value="RESPONSE_REGULATORY"/>
    <property type="match status" value="1"/>
</dbReference>
<evidence type="ECO:0000256" key="2">
    <source>
        <dbReference type="ARBA" id="ARBA00023015"/>
    </source>
</evidence>
<feature type="domain" description="HTH araC/xylS-type" evidence="7">
    <location>
        <begin position="428"/>
        <end position="526"/>
    </location>
</feature>
<dbReference type="PANTHER" id="PTHR43280:SF10">
    <property type="entry name" value="REGULATORY PROTEIN POCR"/>
    <property type="match status" value="1"/>
</dbReference>
<dbReference type="SMART" id="SM00342">
    <property type="entry name" value="HTH_ARAC"/>
    <property type="match status" value="1"/>
</dbReference>
<dbReference type="InterPro" id="IPR020449">
    <property type="entry name" value="Tscrpt_reg_AraC-type_HTH"/>
</dbReference>
<dbReference type="InterPro" id="IPR041522">
    <property type="entry name" value="CdaR_GGDEF"/>
</dbReference>
<feature type="modified residue" description="4-aspartylphosphate" evidence="6">
    <location>
        <position position="55"/>
    </location>
</feature>
<evidence type="ECO:0000259" key="8">
    <source>
        <dbReference type="PROSITE" id="PS50110"/>
    </source>
</evidence>
<keyword evidence="4" id="KW-0804">Transcription</keyword>
<dbReference type="CDD" id="cd17536">
    <property type="entry name" value="REC_YesN-like"/>
    <property type="match status" value="1"/>
</dbReference>
<dbReference type="GO" id="GO:0000160">
    <property type="term" value="P:phosphorelay signal transduction system"/>
    <property type="evidence" value="ECO:0007669"/>
    <property type="project" value="InterPro"/>
</dbReference>
<dbReference type="InterPro" id="IPR009057">
    <property type="entry name" value="Homeodomain-like_sf"/>
</dbReference>
<gene>
    <name evidence="9" type="ORF">BR63_18055</name>
</gene>
<evidence type="ECO:0000259" key="7">
    <source>
        <dbReference type="PROSITE" id="PS01124"/>
    </source>
</evidence>
<dbReference type="SUPFAM" id="SSF46689">
    <property type="entry name" value="Homeodomain-like"/>
    <property type="match status" value="2"/>
</dbReference>
<keyword evidence="2" id="KW-0805">Transcription regulation</keyword>
<dbReference type="AlphaFoldDB" id="A0A7G6E7E2"/>
<proteinExistence type="predicted"/>
<keyword evidence="6" id="KW-0597">Phosphoprotein</keyword>
<evidence type="ECO:0000313" key="10">
    <source>
        <dbReference type="Proteomes" id="UP000515847"/>
    </source>
</evidence>
<dbReference type="OrthoDB" id="324626at2"/>
<comment type="function">
    <text evidence="5">May play the central regulatory role in sporulation. It may be an element of the effector pathway responsible for the activation of sporulation genes in response to nutritional stress. Spo0A may act in concert with spo0H (a sigma factor) to control the expression of some genes that are critical to the sporulation process.</text>
</comment>
<dbReference type="PRINTS" id="PR00032">
    <property type="entry name" value="HTHARAC"/>
</dbReference>
<dbReference type="RefSeq" id="WP_034420519.1">
    <property type="nucleotide sequence ID" value="NZ_CP045798.1"/>
</dbReference>
<dbReference type="EMBL" id="CP045798">
    <property type="protein sequence ID" value="QNB47996.1"/>
    <property type="molecule type" value="Genomic_DNA"/>
</dbReference>
<dbReference type="SUPFAM" id="SSF52172">
    <property type="entry name" value="CheY-like"/>
    <property type="match status" value="1"/>
</dbReference>